<dbReference type="PaxDb" id="67767-A0A0J7K4Z0"/>
<comment type="caution">
    <text evidence="2">The sequence shown here is derived from an EMBL/GenBank/DDBJ whole genome shotgun (WGS) entry which is preliminary data.</text>
</comment>
<name>A0A0J7K4Z0_LASNI</name>
<reference evidence="2 3" key="1">
    <citation type="submission" date="2015-04" db="EMBL/GenBank/DDBJ databases">
        <title>Lasius niger genome sequencing.</title>
        <authorList>
            <person name="Konorov E.A."/>
            <person name="Nikitin M.A."/>
            <person name="Kirill M.V."/>
            <person name="Chang P."/>
        </authorList>
    </citation>
    <scope>NUCLEOTIDE SEQUENCE [LARGE SCALE GENOMIC DNA]</scope>
    <source>
        <tissue evidence="2">Whole</tissue>
    </source>
</reference>
<dbReference type="EMBL" id="LBMM01014269">
    <property type="protein sequence ID" value="KMQ85251.1"/>
    <property type="molecule type" value="Genomic_DNA"/>
</dbReference>
<organism evidence="2 3">
    <name type="scientific">Lasius niger</name>
    <name type="common">Black garden ant</name>
    <dbReference type="NCBI Taxonomy" id="67767"/>
    <lineage>
        <taxon>Eukaryota</taxon>
        <taxon>Metazoa</taxon>
        <taxon>Ecdysozoa</taxon>
        <taxon>Arthropoda</taxon>
        <taxon>Hexapoda</taxon>
        <taxon>Insecta</taxon>
        <taxon>Pterygota</taxon>
        <taxon>Neoptera</taxon>
        <taxon>Endopterygota</taxon>
        <taxon>Hymenoptera</taxon>
        <taxon>Apocrita</taxon>
        <taxon>Aculeata</taxon>
        <taxon>Formicoidea</taxon>
        <taxon>Formicidae</taxon>
        <taxon>Formicinae</taxon>
        <taxon>Lasius</taxon>
        <taxon>Lasius</taxon>
    </lineage>
</organism>
<accession>A0A0J7K4Z0</accession>
<dbReference type="Proteomes" id="UP000036403">
    <property type="component" value="Unassembled WGS sequence"/>
</dbReference>
<feature type="compositionally biased region" description="Polar residues" evidence="1">
    <location>
        <begin position="88"/>
        <end position="103"/>
    </location>
</feature>
<dbReference type="AlphaFoldDB" id="A0A0J7K4Z0"/>
<feature type="region of interest" description="Disordered" evidence="1">
    <location>
        <begin position="1"/>
        <end position="27"/>
    </location>
</feature>
<evidence type="ECO:0000256" key="1">
    <source>
        <dbReference type="SAM" id="MobiDB-lite"/>
    </source>
</evidence>
<evidence type="ECO:0000313" key="2">
    <source>
        <dbReference type="EMBL" id="KMQ85251.1"/>
    </source>
</evidence>
<sequence>MGRSGSYPSTELAESFNRTMEGTSGEADINQLRRIVQEQQRVIQQYQQQQQQQQPNPGMTVISEGTLLQVLDNLTEDQTENDKGNESCKIQENIRVNNKPSNNTDDDNLNEKEEYEDSENEDNN</sequence>
<keyword evidence="3" id="KW-1185">Reference proteome</keyword>
<feature type="compositionally biased region" description="Acidic residues" evidence="1">
    <location>
        <begin position="104"/>
        <end position="124"/>
    </location>
</feature>
<gene>
    <name evidence="2" type="ORF">RF55_16303</name>
</gene>
<feature type="region of interest" description="Disordered" evidence="1">
    <location>
        <begin position="76"/>
        <end position="124"/>
    </location>
</feature>
<evidence type="ECO:0000313" key="3">
    <source>
        <dbReference type="Proteomes" id="UP000036403"/>
    </source>
</evidence>
<proteinExistence type="predicted"/>
<protein>
    <submittedName>
        <fullName evidence="2">Uncharacterized protein</fullName>
    </submittedName>
</protein>